<comment type="caution">
    <text evidence="9">The sequence shown here is derived from an EMBL/GenBank/DDBJ whole genome shotgun (WGS) entry which is preliminary data.</text>
</comment>
<evidence type="ECO:0000256" key="4">
    <source>
        <dbReference type="ARBA" id="ARBA00022475"/>
    </source>
</evidence>
<evidence type="ECO:0000256" key="7">
    <source>
        <dbReference type="ARBA" id="ARBA00023136"/>
    </source>
</evidence>
<evidence type="ECO:0000256" key="2">
    <source>
        <dbReference type="ARBA" id="ARBA00009773"/>
    </source>
</evidence>
<feature type="transmembrane region" description="Helical" evidence="8">
    <location>
        <begin position="243"/>
        <end position="265"/>
    </location>
</feature>
<proteinExistence type="inferred from homology"/>
<dbReference type="GO" id="GO:0005886">
    <property type="term" value="C:plasma membrane"/>
    <property type="evidence" value="ECO:0007669"/>
    <property type="project" value="UniProtKB-SubCell"/>
</dbReference>
<accession>A0A7C4RTM8</accession>
<feature type="transmembrane region" description="Helical" evidence="8">
    <location>
        <begin position="183"/>
        <end position="203"/>
    </location>
</feature>
<feature type="transmembrane region" description="Helical" evidence="8">
    <location>
        <begin position="346"/>
        <end position="379"/>
    </location>
</feature>
<reference evidence="9" key="1">
    <citation type="journal article" date="2020" name="mSystems">
        <title>Genome- and Community-Level Interaction Insights into Carbon Utilization and Element Cycling Functions of Hydrothermarchaeota in Hydrothermal Sediment.</title>
        <authorList>
            <person name="Zhou Z."/>
            <person name="Liu Y."/>
            <person name="Xu W."/>
            <person name="Pan J."/>
            <person name="Luo Z.H."/>
            <person name="Li M."/>
        </authorList>
    </citation>
    <scope>NUCLEOTIDE SEQUENCE [LARGE SCALE GENOMIC DNA]</scope>
    <source>
        <strain evidence="9">SpSt-477</strain>
    </source>
</reference>
<evidence type="ECO:0000256" key="1">
    <source>
        <dbReference type="ARBA" id="ARBA00004651"/>
    </source>
</evidence>
<feature type="transmembrane region" description="Helical" evidence="8">
    <location>
        <begin position="12"/>
        <end position="31"/>
    </location>
</feature>
<keyword evidence="4" id="KW-1003">Cell membrane</keyword>
<dbReference type="AlphaFoldDB" id="A0A7C4RTM8"/>
<feature type="transmembrane region" description="Helical" evidence="8">
    <location>
        <begin position="37"/>
        <end position="62"/>
    </location>
</feature>
<dbReference type="PANTHER" id="PTHR21716">
    <property type="entry name" value="TRANSMEMBRANE PROTEIN"/>
    <property type="match status" value="1"/>
</dbReference>
<dbReference type="EMBL" id="DSUH01000302">
    <property type="protein sequence ID" value="HGU33779.1"/>
    <property type="molecule type" value="Genomic_DNA"/>
</dbReference>
<evidence type="ECO:0000313" key="9">
    <source>
        <dbReference type="EMBL" id="HGU33779.1"/>
    </source>
</evidence>
<dbReference type="InterPro" id="IPR002549">
    <property type="entry name" value="AI-2E-like"/>
</dbReference>
<evidence type="ECO:0000256" key="5">
    <source>
        <dbReference type="ARBA" id="ARBA00022692"/>
    </source>
</evidence>
<keyword evidence="7 8" id="KW-0472">Membrane</keyword>
<dbReference type="PANTHER" id="PTHR21716:SF53">
    <property type="entry name" value="PERMEASE PERM-RELATED"/>
    <property type="match status" value="1"/>
</dbReference>
<comment type="subcellular location">
    <subcellularLocation>
        <location evidence="1">Cell membrane</location>
        <topology evidence="1">Multi-pass membrane protein</topology>
    </subcellularLocation>
</comment>
<feature type="transmembrane region" description="Helical" evidence="8">
    <location>
        <begin position="313"/>
        <end position="334"/>
    </location>
</feature>
<evidence type="ECO:0000256" key="6">
    <source>
        <dbReference type="ARBA" id="ARBA00022989"/>
    </source>
</evidence>
<organism evidence="9">
    <name type="scientific">Desulfatirhabdium butyrativorans</name>
    <dbReference type="NCBI Taxonomy" id="340467"/>
    <lineage>
        <taxon>Bacteria</taxon>
        <taxon>Pseudomonadati</taxon>
        <taxon>Thermodesulfobacteriota</taxon>
        <taxon>Desulfobacteria</taxon>
        <taxon>Desulfobacterales</taxon>
        <taxon>Desulfatirhabdiaceae</taxon>
        <taxon>Desulfatirhabdium</taxon>
    </lineage>
</organism>
<comment type="similarity">
    <text evidence="2">Belongs to the autoinducer-2 exporter (AI-2E) (TC 2.A.86) family.</text>
</comment>
<dbReference type="GO" id="GO:0055085">
    <property type="term" value="P:transmembrane transport"/>
    <property type="evidence" value="ECO:0007669"/>
    <property type="project" value="TreeGrafter"/>
</dbReference>
<keyword evidence="5 8" id="KW-0812">Transmembrane</keyword>
<gene>
    <name evidence="9" type="ORF">ENS29_13130</name>
</gene>
<dbReference type="Pfam" id="PF01594">
    <property type="entry name" value="AI-2E_transport"/>
    <property type="match status" value="1"/>
</dbReference>
<name>A0A7C4RTM8_9BACT</name>
<feature type="transmembrane region" description="Helical" evidence="8">
    <location>
        <begin position="271"/>
        <end position="301"/>
    </location>
</feature>
<evidence type="ECO:0000256" key="8">
    <source>
        <dbReference type="SAM" id="Phobius"/>
    </source>
</evidence>
<keyword evidence="6 8" id="KW-1133">Transmembrane helix</keyword>
<keyword evidence="3" id="KW-0813">Transport</keyword>
<sequence length="398" mass="43959">MTEIRFGDPFLRRIVCALGMMAVATFGIYTIGQLRPFISAVFNVLSPFIVAFLFAYLFAPVVSVLQRRLKFGRILGTLCLYLIILSALTAVLFLLIPGILSELSRLNQAVREEIPSLLKRFSEHAFFQGDAQWWEVVRQVVSEWQMDLESILQHLLPSMKSVASGSVSAVGKATRGIYSGIEWVFAFFASLSLVLIIHFYLVLDWERIRPFFMQHIPRKYRASVLAILDKMDRAVGGFIRGQLTVSCIVGSLFTLGLFGIGFFGFPGLRQYSLLIGTAAAIGGFIPYLGAIIGVTPALLIVLFSTQMDWHGKFIGLFAVALLFSAIQAVEGFILQPKIVGKGAGLHPLAVVLALLAGAQFGILGMVVAIPIACIIRVLYQECWMHRQREMESETDGVS</sequence>
<protein>
    <submittedName>
        <fullName evidence="9">AI-2E family transporter</fullName>
    </submittedName>
</protein>
<feature type="transmembrane region" description="Helical" evidence="8">
    <location>
        <begin position="74"/>
        <end position="96"/>
    </location>
</feature>
<evidence type="ECO:0000256" key="3">
    <source>
        <dbReference type="ARBA" id="ARBA00022448"/>
    </source>
</evidence>